<accession>A0A9P5BU64</accession>
<proteinExistence type="predicted"/>
<reference evidence="2" key="1">
    <citation type="submission" date="2019-04" db="EMBL/GenBank/DDBJ databases">
        <title>Sequencing of skin fungus with MAO and IRED activity.</title>
        <authorList>
            <person name="Marsaioli A.J."/>
            <person name="Bonatto J.M.C."/>
            <person name="Reis Junior O."/>
        </authorList>
    </citation>
    <scope>NUCLEOTIDE SEQUENCE</scope>
    <source>
        <strain evidence="2">28M1</strain>
    </source>
</reference>
<dbReference type="Pfam" id="PF12520">
    <property type="entry name" value="DUF3723"/>
    <property type="match status" value="1"/>
</dbReference>
<name>A0A9P5BU64_9PLEO</name>
<evidence type="ECO:0000313" key="2">
    <source>
        <dbReference type="EMBL" id="KAF3031202.1"/>
    </source>
</evidence>
<dbReference type="AlphaFoldDB" id="A0A9P5BU64"/>
<evidence type="ECO:0000256" key="1">
    <source>
        <dbReference type="SAM" id="MobiDB-lite"/>
    </source>
</evidence>
<sequence>MWLAPTLGHFSDLRKTRFQEECANYLSYIINQCRAITLNLDPQLVVAINDASIKELESRSPFLSATDLAFVRDQFACNTFLPQLQHEPLREKVRDAVIQSRGPFLTFQTLARDLKVLLRIQARLQPFLDPSTRGGDNSVRQTLEDNFARRYYMLEQQRGPMPVAPFHDPSEYSRYCYEVLFLYLMRTAASKVVITEQDLQSLAVRAFEGTADSDGDEIRIARPSNLFSSFSDSYDAEVENRQGAKLFGDPAAKLLLYHDQLHASHAPDVCASPAFVARDIVYIFLHGAPPPLHLLQPPVQSLSIPARVTPHENDPEPASYGDSTGSVVTSAYTSRVSTDDWSVLQGTTKTVVRDHAEVVERNLKANESLDGAMNYATTTSSDARTQTESLTPRPSALSHSCFPSNASSRHRLAQSSRRTATFEQSSLYSANEELEDNSSTPRSFSSSMSLFRAINEVKTQVPGLAATSASTGIYHTLLPVKRQPGTSGGCETAETAHNSNGEVPGGSDCQTPTPGVKYSAEADQHAHTLKAVPTIVKFVAVEKPNLHTLVMFNKYAIKAFIESQKELDPRSSFFYWRPDDQVRKRSDVFFDSDPLANAIDRDKADTVYVNSDKLGVTDRSQLSRTAGES</sequence>
<dbReference type="EMBL" id="SWKV01000182">
    <property type="protein sequence ID" value="KAF3031202.1"/>
    <property type="molecule type" value="Genomic_DNA"/>
</dbReference>
<keyword evidence="3" id="KW-1185">Reference proteome</keyword>
<feature type="region of interest" description="Disordered" evidence="1">
    <location>
        <begin position="377"/>
        <end position="419"/>
    </location>
</feature>
<gene>
    <name evidence="2" type="ORF">E8E12_000265</name>
</gene>
<organism evidence="2 3">
    <name type="scientific">Didymella heteroderae</name>
    <dbReference type="NCBI Taxonomy" id="1769908"/>
    <lineage>
        <taxon>Eukaryota</taxon>
        <taxon>Fungi</taxon>
        <taxon>Dikarya</taxon>
        <taxon>Ascomycota</taxon>
        <taxon>Pezizomycotina</taxon>
        <taxon>Dothideomycetes</taxon>
        <taxon>Pleosporomycetidae</taxon>
        <taxon>Pleosporales</taxon>
        <taxon>Pleosporineae</taxon>
        <taxon>Didymellaceae</taxon>
        <taxon>Didymella</taxon>
    </lineage>
</organism>
<comment type="caution">
    <text evidence="2">The sequence shown here is derived from an EMBL/GenBank/DDBJ whole genome shotgun (WGS) entry which is preliminary data.</text>
</comment>
<evidence type="ECO:0000313" key="3">
    <source>
        <dbReference type="Proteomes" id="UP000758155"/>
    </source>
</evidence>
<dbReference type="InterPro" id="IPR022198">
    <property type="entry name" value="DUF3723"/>
</dbReference>
<feature type="region of interest" description="Disordered" evidence="1">
    <location>
        <begin position="485"/>
        <end position="513"/>
    </location>
</feature>
<dbReference type="Proteomes" id="UP000758155">
    <property type="component" value="Unassembled WGS sequence"/>
</dbReference>
<protein>
    <submittedName>
        <fullName evidence="2">Uncharacterized protein</fullName>
    </submittedName>
</protein>